<feature type="region of interest" description="Disordered" evidence="1">
    <location>
        <begin position="1"/>
        <end position="29"/>
    </location>
</feature>
<evidence type="ECO:0000313" key="3">
    <source>
        <dbReference type="Proteomes" id="UP001549143"/>
    </source>
</evidence>
<name>A0ABV2KGA9_9HYPH</name>
<gene>
    <name evidence="2" type="ORF">ABID44_000397</name>
</gene>
<sequence length="57" mass="6471">MRQQELKDPGQKTRLTRSKADGTGIDAGDRKKTWQKFGIGRNEAESLNGHGFRLFTH</sequence>
<dbReference type="Proteomes" id="UP001549143">
    <property type="component" value="Unassembled WGS sequence"/>
</dbReference>
<dbReference type="EMBL" id="JBEPMN010000001">
    <property type="protein sequence ID" value="MET3660097.1"/>
    <property type="molecule type" value="Genomic_DNA"/>
</dbReference>
<feature type="compositionally biased region" description="Basic and acidic residues" evidence="1">
    <location>
        <begin position="1"/>
        <end position="11"/>
    </location>
</feature>
<keyword evidence="3" id="KW-1185">Reference proteome</keyword>
<evidence type="ECO:0000256" key="1">
    <source>
        <dbReference type="SAM" id="MobiDB-lite"/>
    </source>
</evidence>
<comment type="caution">
    <text evidence="2">The sequence shown here is derived from an EMBL/GenBank/DDBJ whole genome shotgun (WGS) entry which is preliminary data.</text>
</comment>
<evidence type="ECO:0000313" key="2">
    <source>
        <dbReference type="EMBL" id="MET3660097.1"/>
    </source>
</evidence>
<reference evidence="2 3" key="1">
    <citation type="submission" date="2024-06" db="EMBL/GenBank/DDBJ databases">
        <title>Genomic Encyclopedia of Type Strains, Phase IV (KMG-IV): sequencing the most valuable type-strain genomes for metagenomic binning, comparative biology and taxonomic classification.</title>
        <authorList>
            <person name="Goeker M."/>
        </authorList>
    </citation>
    <scope>NUCLEOTIDE SEQUENCE [LARGE SCALE GENOMIC DNA]</scope>
    <source>
        <strain evidence="2 3">DSM 19730</strain>
    </source>
</reference>
<organism evidence="2 3">
    <name type="scientific">Aquamicrobium ahrensii</name>
    <dbReference type="NCBI Taxonomy" id="469551"/>
    <lineage>
        <taxon>Bacteria</taxon>
        <taxon>Pseudomonadati</taxon>
        <taxon>Pseudomonadota</taxon>
        <taxon>Alphaproteobacteria</taxon>
        <taxon>Hyphomicrobiales</taxon>
        <taxon>Phyllobacteriaceae</taxon>
        <taxon>Aquamicrobium</taxon>
    </lineage>
</organism>
<accession>A0ABV2KGA9</accession>
<proteinExistence type="predicted"/>
<protein>
    <submittedName>
        <fullName evidence="2">Uncharacterized protein</fullName>
    </submittedName>
</protein>